<dbReference type="SUPFAM" id="SSF52540">
    <property type="entry name" value="P-loop containing nucleoside triphosphate hydrolases"/>
    <property type="match status" value="1"/>
</dbReference>
<organism evidence="8 9">
    <name type="scientific">Pseudaquabacterium rugosum</name>
    <dbReference type="NCBI Taxonomy" id="2984194"/>
    <lineage>
        <taxon>Bacteria</taxon>
        <taxon>Pseudomonadati</taxon>
        <taxon>Pseudomonadota</taxon>
        <taxon>Betaproteobacteria</taxon>
        <taxon>Burkholderiales</taxon>
        <taxon>Sphaerotilaceae</taxon>
        <taxon>Pseudaquabacterium</taxon>
    </lineage>
</organism>
<dbReference type="CDD" id="cd18139">
    <property type="entry name" value="HLD_clamp_RarA"/>
    <property type="match status" value="1"/>
</dbReference>
<evidence type="ECO:0000256" key="5">
    <source>
        <dbReference type="ARBA" id="ARBA00022840"/>
    </source>
</evidence>
<comment type="caution">
    <text evidence="8">The sequence shown here is derived from an EMBL/GenBank/DDBJ whole genome shotgun (WGS) entry which is preliminary data.</text>
</comment>
<dbReference type="Pfam" id="PF00004">
    <property type="entry name" value="AAA"/>
    <property type="match status" value="1"/>
</dbReference>
<dbReference type="SUPFAM" id="SSF48019">
    <property type="entry name" value="post-AAA+ oligomerization domain-like"/>
    <property type="match status" value="1"/>
</dbReference>
<comment type="function">
    <text evidence="1">DNA-dependent ATPase that plays important roles in cellular responses to stalled DNA replication processes.</text>
</comment>
<dbReference type="PANTHER" id="PTHR13779">
    <property type="entry name" value="WERNER HELICASE-INTERACTING PROTEIN 1 FAMILY MEMBER"/>
    <property type="match status" value="1"/>
</dbReference>
<keyword evidence="9" id="KW-1185">Reference proteome</keyword>
<feature type="compositionally biased region" description="Low complexity" evidence="6">
    <location>
        <begin position="44"/>
        <end position="68"/>
    </location>
</feature>
<dbReference type="InterPro" id="IPR032423">
    <property type="entry name" value="AAA_assoc_2"/>
</dbReference>
<evidence type="ECO:0000256" key="4">
    <source>
        <dbReference type="ARBA" id="ARBA00022741"/>
    </source>
</evidence>
<keyword evidence="5" id="KW-0067">ATP-binding</keyword>
<sequence>MSDRSSGAARGRGTRAPRPGADTALQDGLFGFDAEAPTDAVPEAGPSAGDDPVGAAAGAPAGAGAPLAERLRPRTIDEVIGQRHLLGPGKPLRVACDSGRLHSMILWGPPGVGKTTLARLVAAAARTPGSAPDAPGARFVVLSAVLAGVKDIREAVEQAQLARRAGRATVVFVDEVHRFNKAQQDAFLPHVESGLFTFIGATTENPSFEVNSALLSRATVHVLRSLADEDLAQLVERARVLLQAPGLTPAAQARLIGHADGDARRLLNACEVVFTLCAPASPAAPGAVVGEAPPTPLIDEPQLEATLGELLRRYDKGGDQFYDAISALHKSVRGSDPDAALYWLARMIDGGVDPRYVARRVVRMAAEDIGLADPRGLQLALEAAATWERLGSPEGDLALAQAVVYLAVAPKSNAVYAGWKQALALVRADGSRPVPAHLRNAPTRLMKDLGHGAGYRYAHDEPDGFAAGASYLPEGLEGQRFYEPVPRGLELKIGQRLADLRQRNAEAGAAGHGDGDGDGGDPP</sequence>
<dbReference type="RefSeq" id="WP_341375520.1">
    <property type="nucleotide sequence ID" value="NZ_JBBUTF010000016.1"/>
</dbReference>
<protein>
    <recommendedName>
        <fullName evidence="3">Replication-associated recombination protein A</fullName>
    </recommendedName>
</protein>
<evidence type="ECO:0000256" key="6">
    <source>
        <dbReference type="SAM" id="MobiDB-lite"/>
    </source>
</evidence>
<evidence type="ECO:0000313" key="9">
    <source>
        <dbReference type="Proteomes" id="UP001368500"/>
    </source>
</evidence>
<evidence type="ECO:0000256" key="1">
    <source>
        <dbReference type="ARBA" id="ARBA00002393"/>
    </source>
</evidence>
<dbReference type="Gene3D" id="1.20.272.10">
    <property type="match status" value="1"/>
</dbReference>
<feature type="region of interest" description="Disordered" evidence="6">
    <location>
        <begin position="502"/>
        <end position="523"/>
    </location>
</feature>
<dbReference type="Gene3D" id="3.40.50.300">
    <property type="entry name" value="P-loop containing nucleotide triphosphate hydrolases"/>
    <property type="match status" value="1"/>
</dbReference>
<feature type="compositionally biased region" description="Low complexity" evidence="6">
    <location>
        <begin position="7"/>
        <end position="21"/>
    </location>
</feature>
<dbReference type="CDD" id="cd00009">
    <property type="entry name" value="AAA"/>
    <property type="match status" value="1"/>
</dbReference>
<dbReference type="Pfam" id="PF16193">
    <property type="entry name" value="AAA_assoc_2"/>
    <property type="match status" value="1"/>
</dbReference>
<dbReference type="InterPro" id="IPR003593">
    <property type="entry name" value="AAA+_ATPase"/>
</dbReference>
<reference evidence="8 9" key="1">
    <citation type="submission" date="2024-04" db="EMBL/GenBank/DDBJ databases">
        <title>Novel species of the genus Ideonella isolated from streams.</title>
        <authorList>
            <person name="Lu H."/>
        </authorList>
    </citation>
    <scope>NUCLEOTIDE SEQUENCE [LARGE SCALE GENOMIC DNA]</scope>
    <source>
        <strain evidence="8 9">BYS139W</strain>
    </source>
</reference>
<dbReference type="Proteomes" id="UP001368500">
    <property type="component" value="Unassembled WGS sequence"/>
</dbReference>
<evidence type="ECO:0000313" key="8">
    <source>
        <dbReference type="EMBL" id="MEK8027739.1"/>
    </source>
</evidence>
<dbReference type="InterPro" id="IPR021886">
    <property type="entry name" value="MgsA_C"/>
</dbReference>
<dbReference type="PANTHER" id="PTHR13779:SF7">
    <property type="entry name" value="ATPASE WRNIP1"/>
    <property type="match status" value="1"/>
</dbReference>
<gene>
    <name evidence="8" type="ORF">AACH11_17375</name>
</gene>
<feature type="region of interest" description="Disordered" evidence="6">
    <location>
        <begin position="1"/>
        <end position="70"/>
    </location>
</feature>
<proteinExistence type="inferred from homology"/>
<dbReference type="EMBL" id="JBBUTF010000016">
    <property type="protein sequence ID" value="MEK8027739.1"/>
    <property type="molecule type" value="Genomic_DNA"/>
</dbReference>
<accession>A0ABU9BD86</accession>
<dbReference type="Gene3D" id="1.10.3710.10">
    <property type="entry name" value="DNA polymerase III clamp loader subunits, C-terminal domain"/>
    <property type="match status" value="1"/>
</dbReference>
<evidence type="ECO:0000256" key="3">
    <source>
        <dbReference type="ARBA" id="ARBA00020776"/>
    </source>
</evidence>
<evidence type="ECO:0000256" key="2">
    <source>
        <dbReference type="ARBA" id="ARBA00008959"/>
    </source>
</evidence>
<feature type="domain" description="AAA+ ATPase" evidence="7">
    <location>
        <begin position="100"/>
        <end position="226"/>
    </location>
</feature>
<dbReference type="InterPro" id="IPR008921">
    <property type="entry name" value="DNA_pol3_clamp-load_cplx_C"/>
</dbReference>
<dbReference type="InterPro" id="IPR003959">
    <property type="entry name" value="ATPase_AAA_core"/>
</dbReference>
<name>A0ABU9BD86_9BURK</name>
<evidence type="ECO:0000259" key="7">
    <source>
        <dbReference type="SMART" id="SM00382"/>
    </source>
</evidence>
<comment type="similarity">
    <text evidence="2">Belongs to the AAA ATPase family. RarA/MGS1/WRNIP1 subfamily.</text>
</comment>
<dbReference type="Pfam" id="PF12002">
    <property type="entry name" value="MgsA_C"/>
    <property type="match status" value="1"/>
</dbReference>
<dbReference type="InterPro" id="IPR051314">
    <property type="entry name" value="AAA_ATPase_RarA/MGS1/WRNIP1"/>
</dbReference>
<dbReference type="InterPro" id="IPR027417">
    <property type="entry name" value="P-loop_NTPase"/>
</dbReference>
<dbReference type="SMART" id="SM00382">
    <property type="entry name" value="AAA"/>
    <property type="match status" value="1"/>
</dbReference>
<keyword evidence="4" id="KW-0547">Nucleotide-binding</keyword>